<gene>
    <name evidence="2" type="ORF">C4B63_16g280</name>
</gene>
<dbReference type="SUPFAM" id="SSF48452">
    <property type="entry name" value="TPR-like"/>
    <property type="match status" value="1"/>
</dbReference>
<reference evidence="2 3" key="1">
    <citation type="journal article" date="2018" name="Microb. Genom.">
        <title>Expanding an expanded genome: long-read sequencing of Trypanosoma cruzi.</title>
        <authorList>
            <person name="Berna L."/>
            <person name="Rodriguez M."/>
            <person name="Chiribao M.L."/>
            <person name="Parodi-Talice A."/>
            <person name="Pita S."/>
            <person name="Rijo G."/>
            <person name="Alvarez-Valin F."/>
            <person name="Robello C."/>
        </authorList>
    </citation>
    <scope>NUCLEOTIDE SEQUENCE [LARGE SCALE GENOMIC DNA]</scope>
    <source>
        <strain evidence="2 3">Dm28c</strain>
    </source>
</reference>
<dbReference type="VEuPathDB" id="TriTrypDB:TcCL_NonESM06504"/>
<comment type="caution">
    <text evidence="2">The sequence shown here is derived from an EMBL/GenBank/DDBJ whole genome shotgun (WGS) entry which is preliminary data.</text>
</comment>
<dbReference type="EMBL" id="PRFA01000016">
    <property type="protein sequence ID" value="PWU97263.1"/>
    <property type="molecule type" value="Genomic_DNA"/>
</dbReference>
<evidence type="ECO:0000313" key="2">
    <source>
        <dbReference type="EMBL" id="PWU97263.1"/>
    </source>
</evidence>
<dbReference type="VEuPathDB" id="TriTrypDB:TCSYLVIO_000132"/>
<protein>
    <submittedName>
        <fullName evidence="2">Uncharacterized protein</fullName>
    </submittedName>
</protein>
<dbReference type="Gene3D" id="1.25.40.10">
    <property type="entry name" value="Tetratricopeptide repeat domain"/>
    <property type="match status" value="2"/>
</dbReference>
<evidence type="ECO:0000313" key="3">
    <source>
        <dbReference type="Proteomes" id="UP000246121"/>
    </source>
</evidence>
<name>A0A2V2VSH3_TRYCR</name>
<dbReference type="VEuPathDB" id="TriTrypDB:TcBrA4_0137690"/>
<dbReference type="VEuPathDB" id="TriTrypDB:TcCLB.509459.50"/>
<dbReference type="AlphaFoldDB" id="A0A2V2VSH3"/>
<dbReference type="VEuPathDB" id="TriTrypDB:TCDM_08729"/>
<feature type="region of interest" description="Disordered" evidence="1">
    <location>
        <begin position="638"/>
        <end position="661"/>
    </location>
</feature>
<feature type="region of interest" description="Disordered" evidence="1">
    <location>
        <begin position="271"/>
        <end position="293"/>
    </location>
</feature>
<dbReference type="VEuPathDB" id="TriTrypDB:C4B63_16g280"/>
<dbReference type="VEuPathDB" id="TriTrypDB:Tc_MARK_9383"/>
<accession>A0A2V2VSH3</accession>
<dbReference type="VEuPathDB" id="TriTrypDB:TcYC6_0032680"/>
<feature type="compositionally biased region" description="Basic and acidic residues" evidence="1">
    <location>
        <begin position="649"/>
        <end position="661"/>
    </location>
</feature>
<organism evidence="2 3">
    <name type="scientific">Trypanosoma cruzi</name>
    <dbReference type="NCBI Taxonomy" id="5693"/>
    <lineage>
        <taxon>Eukaryota</taxon>
        <taxon>Discoba</taxon>
        <taxon>Euglenozoa</taxon>
        <taxon>Kinetoplastea</taxon>
        <taxon>Metakinetoplastina</taxon>
        <taxon>Trypanosomatida</taxon>
        <taxon>Trypanosomatidae</taxon>
        <taxon>Trypanosoma</taxon>
        <taxon>Schizotrypanum</taxon>
    </lineage>
</organism>
<dbReference type="VEuPathDB" id="TriTrypDB:ECC02_002021"/>
<dbReference type="InterPro" id="IPR011990">
    <property type="entry name" value="TPR-like_helical_dom_sf"/>
</dbReference>
<sequence>MIRILLGENAAHLAPVTVTIRRIAFLRATHLRSKNCDKFVFSLNNVNIMVQQRRYVKRSTKLDFRNITENTLADTPSGYIQDPANHPKQMVTYRKIAPEEHALLEEMEIEYDLMHREELAYNGYTTIAIQKWKEIVLKSNSTPEELESACTHLQETLNEMQNMIGYTVKKKTSTRLLQSSVLQGEKDTTDEHLNDVVVISENDCNHVRYIIALAMRRLQDYEKAEKICMEILSSDHSNCDALESLIELYTGTEQPRRLCELFDKIQTWDNEEETKSNRTENTVKPSNKERNGNGSHMLEVAMVLLSDMIVEAGSLHYMENGEGSTSRFFLEAIFPIIRTIGSQYTSLFLESVFRSMDEQHFAARLESSSENASEQTVGVVISFLKTLLARNLYELVRDPVRFEFHILSKLHSALRYVGRKHESYKICERLIKLYREKSGKYELPSGRRKQEIEQGFLDDLEPAYRLALFQFVEDRAMDSVIVGKRLCIQAVEEFPEEASPWETLALLIHKEDPIKGLDDAVVAAKKAFSLDPKNLSVVLLLANFYKAQKRYQLYDTMMDRYRLLKYIIESGVSDEDMKATLDEIENLDELNPREMEPDDFSVQFAELREHNDRMDMVNSYSMPIDKEPRTFGNQPVSAPILDPAINADKPNRLRDAGDIPH</sequence>
<dbReference type="Proteomes" id="UP000246121">
    <property type="component" value="Unassembled WGS sequence"/>
</dbReference>
<dbReference type="VEuPathDB" id="TriTrypDB:BCY84_15574"/>
<evidence type="ECO:0000256" key="1">
    <source>
        <dbReference type="SAM" id="MobiDB-lite"/>
    </source>
</evidence>
<dbReference type="VEuPathDB" id="TriTrypDB:TcG_07857"/>
<proteinExistence type="predicted"/>
<dbReference type="VEuPathDB" id="TriTrypDB:C3747_53g186"/>